<dbReference type="PIRSF" id="PIRSF005962">
    <property type="entry name" value="Pept_M20D_amidohydro"/>
    <property type="match status" value="1"/>
</dbReference>
<feature type="binding site" evidence="4">
    <location>
        <position position="146"/>
    </location>
    <ligand>
        <name>Mn(2+)</name>
        <dbReference type="ChEBI" id="CHEBI:29035"/>
        <label>2</label>
    </ligand>
</feature>
<feature type="domain" description="Peptidase M20 dimerisation" evidence="5">
    <location>
        <begin position="195"/>
        <end position="285"/>
    </location>
</feature>
<evidence type="ECO:0000256" key="1">
    <source>
        <dbReference type="ARBA" id="ARBA00006153"/>
    </source>
</evidence>
<comment type="similarity">
    <text evidence="1">Belongs to the peptidase M20 family.</text>
</comment>
<dbReference type="Gene3D" id="3.30.70.360">
    <property type="match status" value="1"/>
</dbReference>
<evidence type="ECO:0000256" key="4">
    <source>
        <dbReference type="PIRSR" id="PIRSR005962-1"/>
    </source>
</evidence>
<feature type="binding site" evidence="4">
    <location>
        <position position="376"/>
    </location>
    <ligand>
        <name>Mn(2+)</name>
        <dbReference type="ChEBI" id="CHEBI:29035"/>
        <label>2</label>
    </ligand>
</feature>
<comment type="similarity">
    <text evidence="2">Belongs to the peptidase M20A family.</text>
</comment>
<dbReference type="OrthoDB" id="6119954at2759"/>
<dbReference type="Pfam" id="PF01546">
    <property type="entry name" value="Peptidase_M20"/>
    <property type="match status" value="1"/>
</dbReference>
<evidence type="ECO:0000313" key="6">
    <source>
        <dbReference type="EMBL" id="KXS17161.1"/>
    </source>
</evidence>
<dbReference type="STRING" id="1344416.A0A139AK51"/>
<keyword evidence="4" id="KW-0479">Metal-binding</keyword>
<evidence type="ECO:0000313" key="7">
    <source>
        <dbReference type="Proteomes" id="UP000070544"/>
    </source>
</evidence>
<feature type="binding site" evidence="4">
    <location>
        <position position="175"/>
    </location>
    <ligand>
        <name>Mn(2+)</name>
        <dbReference type="ChEBI" id="CHEBI:29035"/>
        <label>2</label>
    </ligand>
</feature>
<organism evidence="6 7">
    <name type="scientific">Gonapodya prolifera (strain JEL478)</name>
    <name type="common">Monoblepharis prolifera</name>
    <dbReference type="NCBI Taxonomy" id="1344416"/>
    <lineage>
        <taxon>Eukaryota</taxon>
        <taxon>Fungi</taxon>
        <taxon>Fungi incertae sedis</taxon>
        <taxon>Chytridiomycota</taxon>
        <taxon>Chytridiomycota incertae sedis</taxon>
        <taxon>Monoblepharidomycetes</taxon>
        <taxon>Monoblepharidales</taxon>
        <taxon>Gonapodyaceae</taxon>
        <taxon>Gonapodya</taxon>
    </lineage>
</organism>
<dbReference type="PANTHER" id="PTHR11014:SF63">
    <property type="entry name" value="METALLOPEPTIDASE, PUTATIVE (AFU_ORTHOLOGUE AFUA_6G09600)-RELATED"/>
    <property type="match status" value="1"/>
</dbReference>
<evidence type="ECO:0000256" key="2">
    <source>
        <dbReference type="ARBA" id="ARBA00006247"/>
    </source>
</evidence>
<feature type="binding site" evidence="4">
    <location>
        <position position="108"/>
    </location>
    <ligand>
        <name>Mn(2+)</name>
        <dbReference type="ChEBI" id="CHEBI:29035"/>
        <label>2</label>
    </ligand>
</feature>
<dbReference type="Pfam" id="PF07687">
    <property type="entry name" value="M20_dimer"/>
    <property type="match status" value="1"/>
</dbReference>
<sequence>MAPNVRPEFKAMFADMVKARRMLHAWPELGFNETRTSAYIAEELRKVPHLSVHTGLAKTGVVAIYRGRSESPVIAFRADIDGLPVHERPSAVRDESWVSKNPGVMHACGHDGHVVMLLFFAKLLPKLYPPESFAGTLVFVFQPAEEGGGGAKVMIDEGLLTIGGLKDIDAFYGIHLSSGVPLGLVSTKPGDLMAGIDEFEIDVQGVGGHGAMPHQTVDSILVATALVQQLHHIVSRNKDPMENGVLTVGKVNAGTAVNVIADTASISGSIRFFNPDVQKMMHDRIKTLCAGLSTAYACTITPKITELFPPTVNHEREAKLVLSSVAKVVGKEGALLMTKGIMGSEDFSFFLNVRPGAFFFLGAAVDPSKLSAYPHHSPIFEFNENALPLGSSIWLQLFEDLLVRPSTGLARDDGARL</sequence>
<dbReference type="SUPFAM" id="SSF55031">
    <property type="entry name" value="Bacterial exopeptidase dimerisation domain"/>
    <property type="match status" value="1"/>
</dbReference>
<dbReference type="SUPFAM" id="SSF53187">
    <property type="entry name" value="Zn-dependent exopeptidases"/>
    <property type="match status" value="1"/>
</dbReference>
<dbReference type="PANTHER" id="PTHR11014">
    <property type="entry name" value="PEPTIDASE M20 FAMILY MEMBER"/>
    <property type="match status" value="1"/>
</dbReference>
<dbReference type="OMA" id="PECQTMG"/>
<keyword evidence="7" id="KW-1185">Reference proteome</keyword>
<dbReference type="InterPro" id="IPR036264">
    <property type="entry name" value="Bact_exopeptidase_dim_dom"/>
</dbReference>
<dbReference type="Proteomes" id="UP000070544">
    <property type="component" value="Unassembled WGS sequence"/>
</dbReference>
<dbReference type="AlphaFoldDB" id="A0A139AK51"/>
<dbReference type="InterPro" id="IPR002933">
    <property type="entry name" value="Peptidase_M20"/>
</dbReference>
<dbReference type="Gene3D" id="3.40.630.10">
    <property type="entry name" value="Zn peptidases"/>
    <property type="match status" value="1"/>
</dbReference>
<name>A0A139AK51_GONPJ</name>
<keyword evidence="4" id="KW-0464">Manganese</keyword>
<dbReference type="EMBL" id="KQ965748">
    <property type="protein sequence ID" value="KXS17161.1"/>
    <property type="molecule type" value="Genomic_DNA"/>
</dbReference>
<proteinExistence type="inferred from homology"/>
<gene>
    <name evidence="6" type="ORF">M427DRAFT_133616</name>
</gene>
<dbReference type="InterPro" id="IPR017439">
    <property type="entry name" value="Amidohydrolase"/>
</dbReference>
<dbReference type="GO" id="GO:0016787">
    <property type="term" value="F:hydrolase activity"/>
    <property type="evidence" value="ECO:0007669"/>
    <property type="project" value="UniProtKB-KW"/>
</dbReference>
<accession>A0A139AK51</accession>
<keyword evidence="3 6" id="KW-0378">Hydrolase</keyword>
<protein>
    <submittedName>
        <fullName evidence="6">Hippurate hydrolase</fullName>
    </submittedName>
</protein>
<reference evidence="6 7" key="1">
    <citation type="journal article" date="2015" name="Genome Biol. Evol.">
        <title>Phylogenomic analyses indicate that early fungi evolved digesting cell walls of algal ancestors of land plants.</title>
        <authorList>
            <person name="Chang Y."/>
            <person name="Wang S."/>
            <person name="Sekimoto S."/>
            <person name="Aerts A.L."/>
            <person name="Choi C."/>
            <person name="Clum A."/>
            <person name="LaButti K.M."/>
            <person name="Lindquist E.A."/>
            <person name="Yee Ngan C."/>
            <person name="Ohm R.A."/>
            <person name="Salamov A.A."/>
            <person name="Grigoriev I.V."/>
            <person name="Spatafora J.W."/>
            <person name="Berbee M.L."/>
        </authorList>
    </citation>
    <scope>NUCLEOTIDE SEQUENCE [LARGE SCALE GENOMIC DNA]</scope>
    <source>
        <strain evidence="6 7">JEL478</strain>
    </source>
</reference>
<dbReference type="FunFam" id="3.30.70.360:FF:000001">
    <property type="entry name" value="N-acetyldiaminopimelate deacetylase"/>
    <property type="match status" value="1"/>
</dbReference>
<comment type="cofactor">
    <cofactor evidence="4">
        <name>Mn(2+)</name>
        <dbReference type="ChEBI" id="CHEBI:29035"/>
    </cofactor>
    <text evidence="4">The Mn(2+) ion enhances activity.</text>
</comment>
<feature type="binding site" evidence="4">
    <location>
        <position position="110"/>
    </location>
    <ligand>
        <name>Mn(2+)</name>
        <dbReference type="ChEBI" id="CHEBI:29035"/>
        <label>2</label>
    </ligand>
</feature>
<dbReference type="GO" id="GO:0046872">
    <property type="term" value="F:metal ion binding"/>
    <property type="evidence" value="ECO:0007669"/>
    <property type="project" value="UniProtKB-KW"/>
</dbReference>
<dbReference type="NCBIfam" id="TIGR01891">
    <property type="entry name" value="amidohydrolases"/>
    <property type="match status" value="1"/>
</dbReference>
<evidence type="ECO:0000259" key="5">
    <source>
        <dbReference type="Pfam" id="PF07687"/>
    </source>
</evidence>
<dbReference type="InterPro" id="IPR011650">
    <property type="entry name" value="Peptidase_M20_dimer"/>
</dbReference>
<evidence type="ECO:0000256" key="3">
    <source>
        <dbReference type="ARBA" id="ARBA00022801"/>
    </source>
</evidence>